<dbReference type="Pfam" id="PF00005">
    <property type="entry name" value="ABC_tran"/>
    <property type="match status" value="1"/>
</dbReference>
<reference evidence="12 13" key="1">
    <citation type="submission" date="2018-02" db="EMBL/GenBank/DDBJ databases">
        <title>The genomes of Aspergillus section Nigri reveals drivers in fungal speciation.</title>
        <authorList>
            <consortium name="DOE Joint Genome Institute"/>
            <person name="Vesth T.C."/>
            <person name="Nybo J."/>
            <person name="Theobald S."/>
            <person name="Brandl J."/>
            <person name="Frisvad J.C."/>
            <person name="Nielsen K.F."/>
            <person name="Lyhne E.K."/>
            <person name="Kogle M.E."/>
            <person name="Kuo A."/>
            <person name="Riley R."/>
            <person name="Clum A."/>
            <person name="Nolan M."/>
            <person name="Lipzen A."/>
            <person name="Salamov A."/>
            <person name="Henrissat B."/>
            <person name="Wiebenga A."/>
            <person name="De vries R.P."/>
            <person name="Grigoriev I.V."/>
            <person name="Mortensen U.H."/>
            <person name="Andersen M.R."/>
            <person name="Baker S.E."/>
        </authorList>
    </citation>
    <scope>NUCLEOTIDE SEQUENCE [LARGE SCALE GENOMIC DNA]</scope>
    <source>
        <strain evidence="12 13">CBS 114.51</strain>
    </source>
</reference>
<feature type="transmembrane region" description="Helical" evidence="9">
    <location>
        <begin position="551"/>
        <end position="572"/>
    </location>
</feature>
<dbReference type="Gene3D" id="1.20.1560.10">
    <property type="entry name" value="ABC transporter type 1, transmembrane domain"/>
    <property type="match status" value="1"/>
</dbReference>
<keyword evidence="4" id="KW-0547">Nucleotide-binding</keyword>
<evidence type="ECO:0000313" key="13">
    <source>
        <dbReference type="Proteomes" id="UP000249497"/>
    </source>
</evidence>
<keyword evidence="3 9" id="KW-0812">Transmembrane</keyword>
<dbReference type="PANTHER" id="PTHR24223">
    <property type="entry name" value="ATP-BINDING CASSETTE SUB-FAMILY C"/>
    <property type="match status" value="1"/>
</dbReference>
<dbReference type="SUPFAM" id="SSF90123">
    <property type="entry name" value="ABC transporter transmembrane region"/>
    <property type="match status" value="1"/>
</dbReference>
<evidence type="ECO:0000259" key="10">
    <source>
        <dbReference type="PROSITE" id="PS50893"/>
    </source>
</evidence>
<evidence type="ECO:0000313" key="12">
    <source>
        <dbReference type="EMBL" id="RAH78628.1"/>
    </source>
</evidence>
<dbReference type="PROSITE" id="PS00211">
    <property type="entry name" value="ABC_TRANSPORTER_1"/>
    <property type="match status" value="1"/>
</dbReference>
<keyword evidence="13" id="KW-1185">Reference proteome</keyword>
<dbReference type="InterPro" id="IPR056227">
    <property type="entry name" value="TMD0_ABC"/>
</dbReference>
<dbReference type="InterPro" id="IPR017871">
    <property type="entry name" value="ABC_transporter-like_CS"/>
</dbReference>
<keyword evidence="6 9" id="KW-1133">Transmembrane helix</keyword>
<evidence type="ECO:0000256" key="7">
    <source>
        <dbReference type="ARBA" id="ARBA00023136"/>
    </source>
</evidence>
<dbReference type="Proteomes" id="UP000249497">
    <property type="component" value="Unassembled WGS sequence"/>
</dbReference>
<dbReference type="InterPro" id="IPR011527">
    <property type="entry name" value="ABC1_TM_dom"/>
</dbReference>
<gene>
    <name evidence="12" type="ORF">BO86DRAFT_458341</name>
</gene>
<dbReference type="GO" id="GO:0016020">
    <property type="term" value="C:membrane"/>
    <property type="evidence" value="ECO:0007669"/>
    <property type="project" value="UniProtKB-SubCell"/>
</dbReference>
<evidence type="ECO:0000256" key="2">
    <source>
        <dbReference type="ARBA" id="ARBA00022448"/>
    </source>
</evidence>
<keyword evidence="2" id="KW-0813">Transport</keyword>
<dbReference type="GeneID" id="37180983"/>
<evidence type="ECO:0000256" key="5">
    <source>
        <dbReference type="ARBA" id="ARBA00022840"/>
    </source>
</evidence>
<proteinExistence type="predicted"/>
<dbReference type="PANTHER" id="PTHR24223:SF399">
    <property type="entry name" value="ABC TRANSPORTER ATNG"/>
    <property type="match status" value="1"/>
</dbReference>
<dbReference type="SMART" id="SM00382">
    <property type="entry name" value="AAA"/>
    <property type="match status" value="1"/>
</dbReference>
<feature type="transmembrane region" description="Helical" evidence="9">
    <location>
        <begin position="514"/>
        <end position="539"/>
    </location>
</feature>
<evidence type="ECO:0008006" key="14">
    <source>
        <dbReference type="Google" id="ProtNLM"/>
    </source>
</evidence>
<dbReference type="InterPro" id="IPR036640">
    <property type="entry name" value="ABC1_TM_sf"/>
</dbReference>
<feature type="transmembrane region" description="Helical" evidence="9">
    <location>
        <begin position="1006"/>
        <end position="1027"/>
    </location>
</feature>
<dbReference type="InterPro" id="IPR050173">
    <property type="entry name" value="ABC_transporter_C-like"/>
</dbReference>
<dbReference type="EMBL" id="KZ824824">
    <property type="protein sequence ID" value="RAH78628.1"/>
    <property type="molecule type" value="Genomic_DNA"/>
</dbReference>
<dbReference type="RefSeq" id="XP_025524522.1">
    <property type="nucleotide sequence ID" value="XM_025677290.1"/>
</dbReference>
<name>A0A8T8WRZ1_ASPJA</name>
<dbReference type="Gene3D" id="3.40.50.300">
    <property type="entry name" value="P-loop containing nucleotide triphosphate hydrolases"/>
    <property type="match status" value="2"/>
</dbReference>
<organism evidence="12 13">
    <name type="scientific">Aspergillus japonicus CBS 114.51</name>
    <dbReference type="NCBI Taxonomy" id="1448312"/>
    <lineage>
        <taxon>Eukaryota</taxon>
        <taxon>Fungi</taxon>
        <taxon>Dikarya</taxon>
        <taxon>Ascomycota</taxon>
        <taxon>Pezizomycotina</taxon>
        <taxon>Eurotiomycetes</taxon>
        <taxon>Eurotiomycetidae</taxon>
        <taxon>Eurotiales</taxon>
        <taxon>Aspergillaceae</taxon>
        <taxon>Aspergillus</taxon>
        <taxon>Aspergillus subgen. Circumdati</taxon>
    </lineage>
</organism>
<feature type="transmembrane region" description="Helical" evidence="9">
    <location>
        <begin position="836"/>
        <end position="856"/>
    </location>
</feature>
<keyword evidence="7 9" id="KW-0472">Membrane</keyword>
<dbReference type="Pfam" id="PF24357">
    <property type="entry name" value="TMD0_ABC"/>
    <property type="match status" value="1"/>
</dbReference>
<feature type="transmembrane region" description="Helical" evidence="9">
    <location>
        <begin position="799"/>
        <end position="816"/>
    </location>
</feature>
<evidence type="ECO:0000256" key="1">
    <source>
        <dbReference type="ARBA" id="ARBA00004141"/>
    </source>
</evidence>
<evidence type="ECO:0000256" key="4">
    <source>
        <dbReference type="ARBA" id="ARBA00022741"/>
    </source>
</evidence>
<evidence type="ECO:0000256" key="8">
    <source>
        <dbReference type="SAM" id="MobiDB-lite"/>
    </source>
</evidence>
<comment type="subcellular location">
    <subcellularLocation>
        <location evidence="1">Membrane</location>
        <topology evidence="1">Multi-pass membrane protein</topology>
    </subcellularLocation>
</comment>
<dbReference type="PROSITE" id="PS50893">
    <property type="entry name" value="ABC_TRANSPORTER_2"/>
    <property type="match status" value="2"/>
</dbReference>
<dbReference type="SUPFAM" id="SSF52540">
    <property type="entry name" value="P-loop containing nucleoside triphosphate hydrolases"/>
    <property type="match status" value="2"/>
</dbReference>
<evidence type="ECO:0000256" key="6">
    <source>
        <dbReference type="ARBA" id="ARBA00022989"/>
    </source>
</evidence>
<dbReference type="InterPro" id="IPR027417">
    <property type="entry name" value="P-loop_NTPase"/>
</dbReference>
<accession>A0A8T8WRZ1</accession>
<feature type="transmembrane region" description="Helical" evidence="9">
    <location>
        <begin position="281"/>
        <end position="302"/>
    </location>
</feature>
<protein>
    <recommendedName>
        <fullName evidence="14">P-loop containing nucleoside triphosphate hydrolase protein</fullName>
    </recommendedName>
</protein>
<dbReference type="OrthoDB" id="6500128at2759"/>
<feature type="region of interest" description="Disordered" evidence="8">
    <location>
        <begin position="590"/>
        <end position="619"/>
    </location>
</feature>
<feature type="domain" description="ABC transmembrane type-1" evidence="11">
    <location>
        <begin position="959"/>
        <end position="1029"/>
    </location>
</feature>
<dbReference type="InterPro" id="IPR003439">
    <property type="entry name" value="ABC_transporter-like_ATP-bd"/>
</dbReference>
<evidence type="ECO:0000259" key="11">
    <source>
        <dbReference type="PROSITE" id="PS50929"/>
    </source>
</evidence>
<feature type="domain" description="ABC transporter" evidence="10">
    <location>
        <begin position="479"/>
        <end position="782"/>
    </location>
</feature>
<evidence type="ECO:0000256" key="9">
    <source>
        <dbReference type="SAM" id="Phobius"/>
    </source>
</evidence>
<dbReference type="GO" id="GO:0005524">
    <property type="term" value="F:ATP binding"/>
    <property type="evidence" value="ECO:0007669"/>
    <property type="project" value="UniProtKB-KW"/>
</dbReference>
<keyword evidence="5" id="KW-0067">ATP-binding</keyword>
<evidence type="ECO:0000256" key="3">
    <source>
        <dbReference type="ARBA" id="ARBA00022692"/>
    </source>
</evidence>
<dbReference type="PROSITE" id="PS50929">
    <property type="entry name" value="ABC_TM1F"/>
    <property type="match status" value="1"/>
</dbReference>
<dbReference type="GO" id="GO:0016887">
    <property type="term" value="F:ATP hydrolysis activity"/>
    <property type="evidence" value="ECO:0007669"/>
    <property type="project" value="InterPro"/>
</dbReference>
<sequence>MKGNGFAHPDVLRLRVALRFTCSAVELGSDAAQPRSKGFSAARGLNVASSLTARPDHIDSTSLEEHHVAELITCPRLRQDDDRQQPCQIVRGGSKVYLMARTVLGRDKIWTEAETVDWLISRGQIAGIRDHWVALAQRRTLVAMILIEVAYIDLAILVHWRVSVQSMASFVYWSLDCHRSGDIVCPFASVLAPATPYQQPINNSGTLDSINPTASCVLADHQLGPQVSVHCRSFDFTVAFEESILSIPPSVLFIGFATIRIAHLYKETQDWGATFPKTEAVLLQSLAAVFGLLQLSLLVIYARPQRRDHQPLGVAALALGVADSVFVGLLSYLEHERAISPPGILLSYLLSTLLDAARLRSLWLLDDAIATGAYWRLQLRFITTLRGTLISALYRKALQLSDVEARKATVALMSTDVEMACTGLEQLHEVYFSLLQIGIATWLLEWQVGAAPKPESMAGERTATAEFPNSRFCLVESSLMFSRILDRCYHVVSQRTSPRDFPISVHSASKYRTIFVWVMGLAYAPSAISPVVTLAIYAAIRSSTWASSSLISSPLVAVFQLVPMVVAALSCLDRIEGFLASPTHADYRISPSTTGTHVESEKQAMESVRPSSDQKSGGGSRFALTIRNATFSYPGSSSVVLQDITVNIPLSQLTLILGPDLDESIEGDHTEVGSNGVTLSGGQKQRLVMARAVYARKELFVLDDSFSALDPQTEGKVAQRLLGPQGMMRENGQTVVVASSGERLLPYADLVILLGINGRIRAQGSPRELASYLNIPSKGNNIPDHRKVSVYGSYFRSMGFWRGTGLWALLIFQTFFSKFPNKSPLSMASSYAKYIGVYSFFQVVSMIFTLLAALVLGTDVFRIPMSAFSTIEVGSVVNKCSRDLGTGHYYRKLSQLLSLRICRIPSPPGHRTRDLEVLSSDFKASPRYGHRSEKPSAISPQAQVVHEVQLCVTLMSVYFRTHFLETISGLCTIRAFGWQHSSQRSHEALLQAAQRPYYQRFMVQRWLNLVLDMVAAGVAILVVGLAIRLQTRSTLVGLALVNVISLNETLQSLILQWAVMEISLGSISRLEEFTIQARADRGSEQQGHPAAPEFGGLWPSHGSIEYKSVTARYQENSFDVLKNISLSIPAGSKVGVCGRTGSGKSTFISGLFQMITLTSGSIFIDGVDIATLDPEIVRSHLIGISQHSYIMPGVSVRDNLTLGCVGPSEDSQLIAALQKVNLWDLVSARGGLSAFLDNETLSAGQSQLFSCARALLRSGSVVVLDEPASSLTAETADLIQRVVLEKFKQRTVIVVMH</sequence>
<feature type="domain" description="ABC transporter" evidence="10">
    <location>
        <begin position="1104"/>
        <end position="1297"/>
    </location>
</feature>
<feature type="transmembrane region" description="Helical" evidence="9">
    <location>
        <begin position="141"/>
        <end position="160"/>
    </location>
</feature>
<dbReference type="InterPro" id="IPR003593">
    <property type="entry name" value="AAA+_ATPase"/>
</dbReference>
<dbReference type="GO" id="GO:0140359">
    <property type="term" value="F:ABC-type transporter activity"/>
    <property type="evidence" value="ECO:0007669"/>
    <property type="project" value="InterPro"/>
</dbReference>